<proteinExistence type="predicted"/>
<sequence>MSTPEDIQFNRVPLIVALVLSLALVIGVLTGAKLLAGNAAKQPVALSALPAPDADSAECARFVEALPDSLLKVSRAKLADPVQPGTAAYSAGPSKRITLRCGVETPLQYTELSQTRLVDGVEWLPVVDNTPGSTLQTWFSVNTHPIVAVTTDAEVLGERDMPVQELGKAVRDFTGASAKPNPVPLTQLAAPTATDPQCAALLLALPENLGEAYRRTRDVALSAATAAWVAPGMEPVVLRCGVADPAGYAPGARLSQINDVPWFEDTTVANGTTSGTMYALGREVNVAVSLPSNAGNAAMVSLTEAISANTKPRG</sequence>
<evidence type="ECO:0000313" key="3">
    <source>
        <dbReference type="Proteomes" id="UP000035368"/>
    </source>
</evidence>
<protein>
    <submittedName>
        <fullName evidence="2">Putative DUF3515 family protein</fullName>
    </submittedName>
</protein>
<dbReference type="Proteomes" id="UP000035368">
    <property type="component" value="Chromosome"/>
</dbReference>
<evidence type="ECO:0000313" key="2">
    <source>
        <dbReference type="EMBL" id="AKK02980.1"/>
    </source>
</evidence>
<dbReference type="STRING" id="1050174.CEPID_05570"/>
<name>A0A0G3GQY0_9CORY</name>
<dbReference type="RefSeq" id="WP_047240080.1">
    <property type="nucleotide sequence ID" value="NZ_CP011541.1"/>
</dbReference>
<feature type="transmembrane region" description="Helical" evidence="1">
    <location>
        <begin position="12"/>
        <end position="32"/>
    </location>
</feature>
<dbReference type="PATRIC" id="fig|1050174.4.peg.1127"/>
<keyword evidence="1" id="KW-0472">Membrane</keyword>
<organism evidence="2 3">
    <name type="scientific">Corynebacterium epidermidicanis</name>
    <dbReference type="NCBI Taxonomy" id="1050174"/>
    <lineage>
        <taxon>Bacteria</taxon>
        <taxon>Bacillati</taxon>
        <taxon>Actinomycetota</taxon>
        <taxon>Actinomycetes</taxon>
        <taxon>Mycobacteriales</taxon>
        <taxon>Corynebacteriaceae</taxon>
        <taxon>Corynebacterium</taxon>
    </lineage>
</organism>
<dbReference type="AlphaFoldDB" id="A0A0G3GQY0"/>
<dbReference type="EMBL" id="CP011541">
    <property type="protein sequence ID" value="AKK02980.1"/>
    <property type="molecule type" value="Genomic_DNA"/>
</dbReference>
<dbReference type="Pfam" id="PF12028">
    <property type="entry name" value="DUF3515"/>
    <property type="match status" value="2"/>
</dbReference>
<gene>
    <name evidence="2" type="ORF">CEPID_05570</name>
</gene>
<reference evidence="2 3" key="1">
    <citation type="submission" date="2015-05" db="EMBL/GenBank/DDBJ databases">
        <title>Complete genome sequence of Corynebacterium epidermidicanis DSM 45586, isolated from the skin of a dog suffering from pruritus.</title>
        <authorList>
            <person name="Ruckert C."/>
            <person name="Albersmeier A."/>
            <person name="Winkler A."/>
            <person name="Tauch A."/>
        </authorList>
    </citation>
    <scope>NUCLEOTIDE SEQUENCE [LARGE SCALE GENOMIC DNA]</scope>
    <source>
        <strain evidence="2 3">DSM 45586</strain>
    </source>
</reference>
<dbReference type="InterPro" id="IPR021903">
    <property type="entry name" value="DUF3515"/>
</dbReference>
<evidence type="ECO:0000256" key="1">
    <source>
        <dbReference type="SAM" id="Phobius"/>
    </source>
</evidence>
<dbReference type="KEGG" id="cei:CEPID_05570"/>
<keyword evidence="1" id="KW-1133">Transmembrane helix</keyword>
<keyword evidence="1" id="KW-0812">Transmembrane</keyword>
<keyword evidence="3" id="KW-1185">Reference proteome</keyword>
<dbReference type="OrthoDB" id="4422435at2"/>
<accession>A0A0G3GQY0</accession>